<reference evidence="3 4" key="1">
    <citation type="journal article" date="2023" name="G3 (Bethesda)">
        <title>A chromosome-level genome assembly of Zasmidium syzygii isolated from banana leaves.</title>
        <authorList>
            <person name="van Westerhoven A.C."/>
            <person name="Mehrabi R."/>
            <person name="Talebi R."/>
            <person name="Steentjes M.B.F."/>
            <person name="Corcolon B."/>
            <person name="Chong P.A."/>
            <person name="Kema G.H.J."/>
            <person name="Seidl M.F."/>
        </authorList>
    </citation>
    <scope>NUCLEOTIDE SEQUENCE [LARGE SCALE GENOMIC DNA]</scope>
    <source>
        <strain evidence="3 4">P124</strain>
    </source>
</reference>
<evidence type="ECO:0000256" key="1">
    <source>
        <dbReference type="SAM" id="Phobius"/>
    </source>
</evidence>
<evidence type="ECO:0000256" key="2">
    <source>
        <dbReference type="SAM" id="SignalP"/>
    </source>
</evidence>
<sequence length="628" mass="71287">MPTQSWLKTSLVLPLLLLSPLQSVADIHHHDKDAGLFSYVTHPEIKAPRWKVNITEPDLVTPGYWFVAPFERIDQPEPGNGWIGPHIYDGNGELVWSGVHLNKNWDAIDFKMSNVRGQDMMTFVTQRDGDGFIVDNSFTLKEKVDLGTFGVDFNSHEFYFNDDGSEAIVLVEDRRDSSKEQALGIGYEKDCKCLFDGFKVLDTKTWKPLFEWTSFDRISLSESTFLDGGVNTSCEDSWGWDYVHLNSVDRDQNGDFYVSARHTDSIYKVSKDDGRIMWRLHGRQGDEGEWDMKGLRFSRQHNVRFRGFNGTHELITILDNANGQDKQHSSHPFSRGLTIAIKADVEPKTARIVQAIDHPLGEGSYAPRRGNYQVLPNGHIFMGWSEQATQSEHTEDGKLVMQATLATEWLGTYRSYKYPFVGQPAYPPKAASAAYMSEYRNTTSTMVHVSWNGATEIASWNLYKTTETGSPMIKIFSKEKTGFETSMVWEGFAAYVIAEAIDKSGKVVGRTNIAKTLEPPEDAMMSAAVAEELFWLQEMRGENDGWRGKDVYAPVERSFSVSLLIFFFGVICSIVAFIVVWRLRAKGYLRGVRLPRYQALADQEMAEEEVGEQPFPKRLSSRYYRDGS</sequence>
<keyword evidence="1" id="KW-1133">Transmembrane helix</keyword>
<feature type="chain" id="PRO_5045089574" description="ASST-domain-containing protein" evidence="2">
    <location>
        <begin position="26"/>
        <end position="628"/>
    </location>
</feature>
<feature type="transmembrane region" description="Helical" evidence="1">
    <location>
        <begin position="559"/>
        <end position="583"/>
    </location>
</feature>
<name>A0ABR0F1L5_ZASCE</name>
<keyword evidence="2" id="KW-0732">Signal</keyword>
<keyword evidence="4" id="KW-1185">Reference proteome</keyword>
<comment type="caution">
    <text evidence="3">The sequence shown here is derived from an EMBL/GenBank/DDBJ whole genome shotgun (WGS) entry which is preliminary data.</text>
</comment>
<dbReference type="Proteomes" id="UP001305779">
    <property type="component" value="Unassembled WGS sequence"/>
</dbReference>
<accession>A0ABR0F1L5</accession>
<keyword evidence="1" id="KW-0472">Membrane</keyword>
<organism evidence="3 4">
    <name type="scientific">Zasmidium cellare</name>
    <name type="common">Wine cellar mold</name>
    <name type="synonym">Racodium cellare</name>
    <dbReference type="NCBI Taxonomy" id="395010"/>
    <lineage>
        <taxon>Eukaryota</taxon>
        <taxon>Fungi</taxon>
        <taxon>Dikarya</taxon>
        <taxon>Ascomycota</taxon>
        <taxon>Pezizomycotina</taxon>
        <taxon>Dothideomycetes</taxon>
        <taxon>Dothideomycetidae</taxon>
        <taxon>Mycosphaerellales</taxon>
        <taxon>Mycosphaerellaceae</taxon>
        <taxon>Zasmidium</taxon>
    </lineage>
</organism>
<evidence type="ECO:0000313" key="3">
    <source>
        <dbReference type="EMBL" id="KAK4507479.1"/>
    </source>
</evidence>
<dbReference type="InterPro" id="IPR053143">
    <property type="entry name" value="Arylsulfate_ST"/>
</dbReference>
<dbReference type="InterPro" id="IPR039535">
    <property type="entry name" value="ASST-like"/>
</dbReference>
<keyword evidence="1" id="KW-0812">Transmembrane</keyword>
<dbReference type="PANTHER" id="PTHR35340">
    <property type="entry name" value="PQQ ENZYME REPEAT PROTEIN-RELATED"/>
    <property type="match status" value="1"/>
</dbReference>
<evidence type="ECO:0008006" key="5">
    <source>
        <dbReference type="Google" id="ProtNLM"/>
    </source>
</evidence>
<gene>
    <name evidence="3" type="ORF">PRZ48_001214</name>
</gene>
<dbReference type="PANTHER" id="PTHR35340:SF8">
    <property type="entry name" value="ASST-DOMAIN-CONTAINING PROTEIN"/>
    <property type="match status" value="1"/>
</dbReference>
<feature type="signal peptide" evidence="2">
    <location>
        <begin position="1"/>
        <end position="25"/>
    </location>
</feature>
<dbReference type="EMBL" id="JAXOVC010000001">
    <property type="protein sequence ID" value="KAK4507479.1"/>
    <property type="molecule type" value="Genomic_DNA"/>
</dbReference>
<protein>
    <recommendedName>
        <fullName evidence="5">ASST-domain-containing protein</fullName>
    </recommendedName>
</protein>
<evidence type="ECO:0000313" key="4">
    <source>
        <dbReference type="Proteomes" id="UP001305779"/>
    </source>
</evidence>
<dbReference type="Pfam" id="PF14269">
    <property type="entry name" value="Arylsulfotran_2"/>
    <property type="match status" value="1"/>
</dbReference>
<proteinExistence type="predicted"/>